<feature type="compositionally biased region" description="Polar residues" evidence="2">
    <location>
        <begin position="947"/>
        <end position="961"/>
    </location>
</feature>
<evidence type="ECO:0000256" key="2">
    <source>
        <dbReference type="SAM" id="MobiDB-lite"/>
    </source>
</evidence>
<keyword evidence="4" id="KW-1185">Reference proteome</keyword>
<dbReference type="EMBL" id="BQNB010017494">
    <property type="protein sequence ID" value="GJT63857.1"/>
    <property type="molecule type" value="Genomic_DNA"/>
</dbReference>
<proteinExistence type="predicted"/>
<evidence type="ECO:0000313" key="4">
    <source>
        <dbReference type="Proteomes" id="UP001151760"/>
    </source>
</evidence>
<feature type="compositionally biased region" description="Basic and acidic residues" evidence="2">
    <location>
        <begin position="664"/>
        <end position="675"/>
    </location>
</feature>
<evidence type="ECO:0008006" key="5">
    <source>
        <dbReference type="Google" id="ProtNLM"/>
    </source>
</evidence>
<organism evidence="3 4">
    <name type="scientific">Tanacetum coccineum</name>
    <dbReference type="NCBI Taxonomy" id="301880"/>
    <lineage>
        <taxon>Eukaryota</taxon>
        <taxon>Viridiplantae</taxon>
        <taxon>Streptophyta</taxon>
        <taxon>Embryophyta</taxon>
        <taxon>Tracheophyta</taxon>
        <taxon>Spermatophyta</taxon>
        <taxon>Magnoliopsida</taxon>
        <taxon>eudicotyledons</taxon>
        <taxon>Gunneridae</taxon>
        <taxon>Pentapetalae</taxon>
        <taxon>asterids</taxon>
        <taxon>campanulids</taxon>
        <taxon>Asterales</taxon>
        <taxon>Asteraceae</taxon>
        <taxon>Asteroideae</taxon>
        <taxon>Anthemideae</taxon>
        <taxon>Anthemidinae</taxon>
        <taxon>Tanacetum</taxon>
    </lineage>
</organism>
<dbReference type="Proteomes" id="UP001151760">
    <property type="component" value="Unassembled WGS sequence"/>
</dbReference>
<feature type="region of interest" description="Disordered" evidence="2">
    <location>
        <begin position="313"/>
        <end position="389"/>
    </location>
</feature>
<feature type="compositionally biased region" description="Low complexity" evidence="2">
    <location>
        <begin position="716"/>
        <end position="735"/>
    </location>
</feature>
<keyword evidence="1" id="KW-0175">Coiled coil</keyword>
<feature type="compositionally biased region" description="Basic and acidic residues" evidence="2">
    <location>
        <begin position="859"/>
        <end position="868"/>
    </location>
</feature>
<evidence type="ECO:0000256" key="1">
    <source>
        <dbReference type="SAM" id="Coils"/>
    </source>
</evidence>
<feature type="compositionally biased region" description="Pro residues" evidence="2">
    <location>
        <begin position="880"/>
        <end position="893"/>
    </location>
</feature>
<gene>
    <name evidence="3" type="ORF">Tco_1015337</name>
</gene>
<accession>A0ABQ5FKM0</accession>
<feature type="region of interest" description="Disordered" evidence="2">
    <location>
        <begin position="859"/>
        <end position="984"/>
    </location>
</feature>
<comment type="caution">
    <text evidence="3">The sequence shown here is derived from an EMBL/GenBank/DDBJ whole genome shotgun (WGS) entry which is preliminary data.</text>
</comment>
<reference evidence="3" key="2">
    <citation type="submission" date="2022-01" db="EMBL/GenBank/DDBJ databases">
        <authorList>
            <person name="Yamashiro T."/>
            <person name="Shiraishi A."/>
            <person name="Satake H."/>
            <person name="Nakayama K."/>
        </authorList>
    </citation>
    <scope>NUCLEOTIDE SEQUENCE</scope>
</reference>
<sequence length="1088" mass="120020">MASPVRTDEQIVPRNRWVPIGKSNCYLNEEKSQRSPIFKIAVDILKQTNFFRAFTASSTIPAIYIQQFWDTIRFDSKAGSYKCQLDEQWFNLTQDTLRDALQITPVDNNRAFSSPPTPDTLVEFVNKLGYPKEVIHLSNVTTNDMFQPWRALTTIINLCLTGKTSGFERPRAPVLQILWGVVNQAHIDYAERMWEEFTQSIHTFTEDKRKLAQHTLGKKKATLILIPSIRFTKLIIFHLQRLHNFHPRPDSPLHLPTEEPVLGHLKFSAKGSKREVFGMTIPNELINNVIRGADYYDAYLEKVAKHQRYIAGEELSDPESPAPKPAKPTKQAKPKATEQPTVSKTKAKKSKPAPAKPKEKKRKPVSESSEAQPLAKRAKAGKVVKKRTVKSSKQLVDEFVDEGVPAAKPSLEDTEEAILQKVLEESLTDAYPTQRGPLPPVVFRETDTGKFQPLPEVPGKGKEKVGEEQAAQVLLNLQTPKKKSSAEQYILQRRSHIPTTTAGREDSTSLYAELGLYGSDTESDEEMPSVGRSGTQDEGQAGSDPGTLAEGQAGSDPGTPDEGQAGPNPDDVAESLPLPTPSVLAGPNLEHSDVEITDPSSQPQPEHMDEGFTATAYPDVQENLKLTVDEQVIPEEPVSSTGTLSSLQHLAKDFSFGDQFLNDKPSEADNEKATADTEAESMVSVTIQQDTSIIPPMTSPVIDLVSRPDSPNVHWPLPTTTTTTAAPTTTTTTTLPLPPQPQQGSSDSILIKRMGELEQHIANLAEENQALETRLDKQGNRIHKVETMDWPKMIREQTVEFIESQEIDRKIEESVKEAVISSVKHAMRAPLRARFKDLPTSDMKEILLQRMLEENYDKGHANHREETKKKSKQDSLNTPPGSPPSPPPPPSPPSGISGASGITGASDSAQAPPPPPPSSSTHQGDQSTSTAAPSSSKTTASAEYCAWTTTDTRVKPSSTTIPDDLYMDDETTADEQAVSSDDEVGRDHIPTVNLRQSWWKPLTEDRPATPEPAWTIPSSDLSMPTNNWASTLKSTYAPPQENSLRAQTGDMATFMDWYCKQKGISELTPKDLEGHAFRKIPSNGSIMT</sequence>
<reference evidence="3" key="1">
    <citation type="journal article" date="2022" name="Int. J. Mol. Sci.">
        <title>Draft Genome of Tanacetum Coccineum: Genomic Comparison of Closely Related Tanacetum-Family Plants.</title>
        <authorList>
            <person name="Yamashiro T."/>
            <person name="Shiraishi A."/>
            <person name="Nakayama K."/>
            <person name="Satake H."/>
        </authorList>
    </citation>
    <scope>NUCLEOTIDE SEQUENCE</scope>
</reference>
<feature type="region of interest" description="Disordered" evidence="2">
    <location>
        <begin position="661"/>
        <end position="680"/>
    </location>
</feature>
<feature type="compositionally biased region" description="Low complexity" evidence="2">
    <location>
        <begin position="927"/>
        <end position="942"/>
    </location>
</feature>
<feature type="coiled-coil region" evidence="1">
    <location>
        <begin position="754"/>
        <end position="781"/>
    </location>
</feature>
<feature type="compositionally biased region" description="Basic residues" evidence="2">
    <location>
        <begin position="376"/>
        <end position="389"/>
    </location>
</feature>
<evidence type="ECO:0000313" key="3">
    <source>
        <dbReference type="EMBL" id="GJT63857.1"/>
    </source>
</evidence>
<feature type="compositionally biased region" description="Low complexity" evidence="2">
    <location>
        <begin position="894"/>
        <end position="910"/>
    </location>
</feature>
<name>A0ABQ5FKM0_9ASTR</name>
<protein>
    <recommendedName>
        <fullName evidence="5">Monodehydroascorbate reductase</fullName>
    </recommendedName>
</protein>
<feature type="region of interest" description="Disordered" evidence="2">
    <location>
        <begin position="715"/>
        <end position="746"/>
    </location>
</feature>
<feature type="region of interest" description="Disordered" evidence="2">
    <location>
        <begin position="430"/>
        <end position="619"/>
    </location>
</feature>